<dbReference type="PANTHER" id="PTHR33281:SF19">
    <property type="entry name" value="VOLTAGE-DEPENDENT ANION CHANNEL-FORMING PROTEIN YNEE"/>
    <property type="match status" value="1"/>
</dbReference>
<keyword evidence="10" id="KW-1185">Reference proteome</keyword>
<gene>
    <name evidence="9" type="ORF">C2E20_1821</name>
</gene>
<name>A0A2P6VMC5_9CHLO</name>
<evidence type="ECO:0000259" key="8">
    <source>
        <dbReference type="PROSITE" id="PS50235"/>
    </source>
</evidence>
<keyword evidence="2" id="KW-0813">Transport</keyword>
<evidence type="ECO:0000256" key="2">
    <source>
        <dbReference type="ARBA" id="ARBA00022448"/>
    </source>
</evidence>
<dbReference type="InterPro" id="IPR044669">
    <property type="entry name" value="YneE/VCCN1/2-like"/>
</dbReference>
<evidence type="ECO:0000256" key="4">
    <source>
        <dbReference type="ARBA" id="ARBA00022692"/>
    </source>
</evidence>
<keyword evidence="4" id="KW-0812">Transmembrane</keyword>
<dbReference type="SUPFAM" id="SSF54001">
    <property type="entry name" value="Cysteine proteinases"/>
    <property type="match status" value="3"/>
</dbReference>
<evidence type="ECO:0000256" key="1">
    <source>
        <dbReference type="ARBA" id="ARBA00004651"/>
    </source>
</evidence>
<organism evidence="9 10">
    <name type="scientific">Micractinium conductrix</name>
    <dbReference type="NCBI Taxonomy" id="554055"/>
    <lineage>
        <taxon>Eukaryota</taxon>
        <taxon>Viridiplantae</taxon>
        <taxon>Chlorophyta</taxon>
        <taxon>core chlorophytes</taxon>
        <taxon>Trebouxiophyceae</taxon>
        <taxon>Chlorellales</taxon>
        <taxon>Chlorellaceae</taxon>
        <taxon>Chlorella clade</taxon>
        <taxon>Micractinium</taxon>
    </lineage>
</organism>
<proteinExistence type="predicted"/>
<evidence type="ECO:0000256" key="7">
    <source>
        <dbReference type="ARBA" id="ARBA00023136"/>
    </source>
</evidence>
<dbReference type="Pfam" id="PF00443">
    <property type="entry name" value="UCH"/>
    <property type="match status" value="2"/>
</dbReference>
<dbReference type="OrthoDB" id="1368at2759"/>
<dbReference type="InterPro" id="IPR001394">
    <property type="entry name" value="Peptidase_C19_UCH"/>
</dbReference>
<accession>A0A2P6VMC5</accession>
<dbReference type="Pfam" id="PF25539">
    <property type="entry name" value="Bestrophin_2"/>
    <property type="match status" value="2"/>
</dbReference>
<keyword evidence="5" id="KW-1133">Transmembrane helix</keyword>
<feature type="domain" description="USP" evidence="8">
    <location>
        <begin position="988"/>
        <end position="1257"/>
    </location>
</feature>
<feature type="domain" description="USP" evidence="8">
    <location>
        <begin position="496"/>
        <end position="781"/>
    </location>
</feature>
<dbReference type="CDD" id="cd02257">
    <property type="entry name" value="Peptidase_C19"/>
    <property type="match status" value="1"/>
</dbReference>
<protein>
    <submittedName>
        <fullName evidence="9">UPF0187 chloroplastic</fullName>
    </submittedName>
</protein>
<dbReference type="Gene3D" id="3.90.70.10">
    <property type="entry name" value="Cysteine proteinases"/>
    <property type="match status" value="3"/>
</dbReference>
<comment type="caution">
    <text evidence="9">The sequence shown here is derived from an EMBL/GenBank/DDBJ whole genome shotgun (WGS) entry which is preliminary data.</text>
</comment>
<dbReference type="PROSITE" id="PS50235">
    <property type="entry name" value="USP_3"/>
    <property type="match status" value="2"/>
</dbReference>
<dbReference type="GO" id="GO:0004843">
    <property type="term" value="F:cysteine-type deubiquitinase activity"/>
    <property type="evidence" value="ECO:0007669"/>
    <property type="project" value="InterPro"/>
</dbReference>
<keyword evidence="6" id="KW-0406">Ion transport</keyword>
<dbReference type="PANTHER" id="PTHR33281">
    <property type="entry name" value="UPF0187 PROTEIN YNEE"/>
    <property type="match status" value="1"/>
</dbReference>
<comment type="subcellular location">
    <subcellularLocation>
        <location evidence="1">Cell membrane</location>
        <topology evidence="1">Multi-pass membrane protein</topology>
    </subcellularLocation>
</comment>
<evidence type="ECO:0000256" key="3">
    <source>
        <dbReference type="ARBA" id="ARBA00022475"/>
    </source>
</evidence>
<dbReference type="GO" id="GO:0005254">
    <property type="term" value="F:chloride channel activity"/>
    <property type="evidence" value="ECO:0007669"/>
    <property type="project" value="InterPro"/>
</dbReference>
<dbReference type="Proteomes" id="UP000239649">
    <property type="component" value="Unassembled WGS sequence"/>
</dbReference>
<keyword evidence="7" id="KW-0472">Membrane</keyword>
<dbReference type="InterPro" id="IPR038765">
    <property type="entry name" value="Papain-like_cys_pep_sf"/>
</dbReference>
<keyword evidence="3" id="KW-1003">Cell membrane</keyword>
<evidence type="ECO:0000313" key="9">
    <source>
        <dbReference type="EMBL" id="PSC75195.1"/>
    </source>
</evidence>
<evidence type="ECO:0000256" key="6">
    <source>
        <dbReference type="ARBA" id="ARBA00023065"/>
    </source>
</evidence>
<evidence type="ECO:0000256" key="5">
    <source>
        <dbReference type="ARBA" id="ARBA00022989"/>
    </source>
</evidence>
<dbReference type="EMBL" id="LHPF02000003">
    <property type="protein sequence ID" value="PSC75195.1"/>
    <property type="molecule type" value="Genomic_DNA"/>
</dbReference>
<dbReference type="GO" id="GO:0016579">
    <property type="term" value="P:protein deubiquitination"/>
    <property type="evidence" value="ECO:0007669"/>
    <property type="project" value="InterPro"/>
</dbReference>
<sequence length="1776" mass="190905">MLLRPWPVLPVAPPAVPPTAAAELAADRDESKEFRLADFRTVYTFESWASHRSTKRYLRHFMGILNSRILSGLRVPLLLIALEATAVCAYESALKNGLLPAFCQTFQACSYLSLGPGNGALLATLSRWMQAFAWVMKNYVRESKTWHADVGSLLRPAELAALLATPNPPLLTLQIITQVLDRMPISTKQRLRLDIFMTVASFSSVLLAFFLLTMEEIGMTIEEPFNILPLEAINTRVCAVVARYSQKIETVVSLVDDVTGMQRPQQEPPFQPVAEFATSLLLAQTDAARRQREIHGGLTMQDRGDDLVHVHELALGVIGQGPAGNPANLPLALVAALAPLTAAVAALTAGQAALQAAVAPLAPALAALQAGQAALQAGQAALQAGQAALQAQIFNVGRRAQNAATQNVQPRHSAVLAALAKEQLPPAGAVNAAAVGAMPPPGVFPVTWAALGALNHAQLNALSNFYGVNFGAANANAGGGSLGQLDRLQGPSRLPAGMMNLGNTCHLNAVLQVLLSLPSFVADLRHGRAALTPVSNYKQVYLTPASLKRALDAASSAFHGTLQQDAHELLCSLLDAVQGEVLAREVARLGRMRVAISETADPGARNFGFAVQHELVCSTCGHTSQMVEQYTHLSLELPPAQEEEVEKACEACGGASVAHALRHAVKRLPRVLVLHLKRFNVYTFESWASHRSTKRYLRHFMGILNSRILSGLRVPLLLIALEATAVCAYESALKNGLLPAFCQTFQAFPWVMKNYVRESKTWHADLGLSWAAAASLLRPAELAALLATPNPPLLTLQIITQVLDRMPISTKQRLRLDIFMTQLSDMVGAAERLITTPIPLSYTRHTARFLITWLVLTPFTISSSCGWVASFSSVLLAFFLLTMEEIGMTIEEPFNILPLEAINTRVCADVARYSQKIETVVSLVDDVTGMQRPQQEPPFQPVAEFLNHAQLNALSNFYGVNFGAANANAGGGSLGQLDRLQGPSRLPAGMMNLGNTCHLNAVLQVLLSLPSFVADLRHGRAALTPVSNYKQVYLTPASLKRALDAASSAFHGTLQQDAHELLCSLLDAVQGEVLAREVARLGRMRVAISETADPGARNFGFAEEEVEKACEACGGASVAHALRHAVKRLPRVLVLHLKRFNVYTFESWASHRSTKRYLRHFMGILNSRILSGLRVPLLLIALEATAVCAYESALKNGLLPAFCQTFQACSYLSLGPGNGALLATLSRWMQAFPWVMKNYVRESKTWHADLGLSWAAAASLLRPAELAALLATPNPPLLTLQIITQVLDRMPISTKQRLRLDIFMTQLSDMVGAAERLITTPIPLSYTRHTARFLITWLVLTPFTISSSCGWVASFSSVLLAFFLLTMEEIGMTIEEPFNILPLEAINTRVCADVARYSQKIETVVSLVDDVTGMQRPQQEPPFQPVAEFAPSLLLAQTDAARRQREIHGGLTMQDRGVDLVHVHELALGVIGQGPAGNPANLPPVLVAALAPLTAAVAALTAGQAALQAAVAPLAPALAALQAGQAALQAGQAALQAQIFNVGRRAQNAATQNVQPRHSAVLAALAKEQLPPAGAVNAAAVGAMPPPGVFPVTWAALGALNHAQLNALSNFYGVNFGAANANAGGGSLGQLDRLQGPSRLPAGMMNLGNTCHLNAVLQLPHTRQFEASAGRRLVRLPRHPAAGRHELLCSLLDAVQGEVQAREVARLGRMLVAISETADPGARNFGFAVQHELVCSTCGHTSQMVEQYTHLSLELPPSTGGWVIGWMRGRKRHATA</sequence>
<dbReference type="GO" id="GO:0005886">
    <property type="term" value="C:plasma membrane"/>
    <property type="evidence" value="ECO:0007669"/>
    <property type="project" value="UniProtKB-SubCell"/>
</dbReference>
<reference evidence="9 10" key="1">
    <citation type="journal article" date="2018" name="Plant J.">
        <title>Genome sequences of Chlorella sorokiniana UTEX 1602 and Micractinium conductrix SAG 241.80: implications to maltose excretion by a green alga.</title>
        <authorList>
            <person name="Arriola M.B."/>
            <person name="Velmurugan N."/>
            <person name="Zhang Y."/>
            <person name="Plunkett M.H."/>
            <person name="Hondzo H."/>
            <person name="Barney B.M."/>
        </authorList>
    </citation>
    <scope>NUCLEOTIDE SEQUENCE [LARGE SCALE GENOMIC DNA]</scope>
    <source>
        <strain evidence="9 10">SAG 241.80</strain>
    </source>
</reference>
<dbReference type="InterPro" id="IPR028889">
    <property type="entry name" value="USP"/>
</dbReference>
<evidence type="ECO:0000313" key="10">
    <source>
        <dbReference type="Proteomes" id="UP000239649"/>
    </source>
</evidence>